<evidence type="ECO:0000256" key="1">
    <source>
        <dbReference type="SAM" id="Coils"/>
    </source>
</evidence>
<dbReference type="AlphaFoldDB" id="A0AAV3P382"/>
<dbReference type="Proteomes" id="UP001454036">
    <property type="component" value="Unassembled WGS sequence"/>
</dbReference>
<gene>
    <name evidence="2" type="ORF">LIER_05429</name>
</gene>
<protein>
    <submittedName>
        <fullName evidence="2">Uncharacterized protein</fullName>
    </submittedName>
</protein>
<evidence type="ECO:0000313" key="3">
    <source>
        <dbReference type="Proteomes" id="UP001454036"/>
    </source>
</evidence>
<keyword evidence="1" id="KW-0175">Coiled coil</keyword>
<sequence length="149" mass="16345">MLGSKFFDLQGVALQSYGALLSSSKAVSRTSSRVGQLEDELKVLREEKTREEGVLHRRLKVLSEGHAVHQGRCEAATRRADVAKASLEGMQAERDVAVKEGDILRAGEVERLQAHDRLLDQLAESQHQAEVMEATLGGIRTAEGLEELV</sequence>
<organism evidence="2 3">
    <name type="scientific">Lithospermum erythrorhizon</name>
    <name type="common">Purple gromwell</name>
    <name type="synonym">Lithospermum officinale var. erythrorhizon</name>
    <dbReference type="NCBI Taxonomy" id="34254"/>
    <lineage>
        <taxon>Eukaryota</taxon>
        <taxon>Viridiplantae</taxon>
        <taxon>Streptophyta</taxon>
        <taxon>Embryophyta</taxon>
        <taxon>Tracheophyta</taxon>
        <taxon>Spermatophyta</taxon>
        <taxon>Magnoliopsida</taxon>
        <taxon>eudicotyledons</taxon>
        <taxon>Gunneridae</taxon>
        <taxon>Pentapetalae</taxon>
        <taxon>asterids</taxon>
        <taxon>lamiids</taxon>
        <taxon>Boraginales</taxon>
        <taxon>Boraginaceae</taxon>
        <taxon>Boraginoideae</taxon>
        <taxon>Lithospermeae</taxon>
        <taxon>Lithospermum</taxon>
    </lineage>
</organism>
<name>A0AAV3P382_LITER</name>
<comment type="caution">
    <text evidence="2">The sequence shown here is derived from an EMBL/GenBank/DDBJ whole genome shotgun (WGS) entry which is preliminary data.</text>
</comment>
<reference evidence="2 3" key="1">
    <citation type="submission" date="2024-01" db="EMBL/GenBank/DDBJ databases">
        <title>The complete chloroplast genome sequence of Lithospermum erythrorhizon: insights into the phylogenetic relationship among Boraginaceae species and the maternal lineages of purple gromwells.</title>
        <authorList>
            <person name="Okada T."/>
            <person name="Watanabe K."/>
        </authorList>
    </citation>
    <scope>NUCLEOTIDE SEQUENCE [LARGE SCALE GENOMIC DNA]</scope>
</reference>
<proteinExistence type="predicted"/>
<evidence type="ECO:0000313" key="2">
    <source>
        <dbReference type="EMBL" id="GAA0145176.1"/>
    </source>
</evidence>
<accession>A0AAV3P382</accession>
<feature type="coiled-coil region" evidence="1">
    <location>
        <begin position="27"/>
        <end position="135"/>
    </location>
</feature>
<dbReference type="EMBL" id="BAABME010000744">
    <property type="protein sequence ID" value="GAA0145176.1"/>
    <property type="molecule type" value="Genomic_DNA"/>
</dbReference>
<keyword evidence="3" id="KW-1185">Reference proteome</keyword>